<feature type="domain" description="Receptor ligand binding region" evidence="7">
    <location>
        <begin position="611"/>
        <end position="822"/>
    </location>
</feature>
<dbReference type="InterPro" id="IPR001828">
    <property type="entry name" value="ANF_lig-bd_rcpt"/>
</dbReference>
<comment type="subcellular location">
    <subcellularLocation>
        <location evidence="1">Membrane</location>
        <topology evidence="1">Multi-pass membrane protein</topology>
    </subcellularLocation>
</comment>
<keyword evidence="2" id="KW-0812">Transmembrane</keyword>
<feature type="domain" description="Receptor ligand binding region" evidence="7">
    <location>
        <begin position="157"/>
        <end position="529"/>
    </location>
</feature>
<dbReference type="Proteomes" id="UP001190700">
    <property type="component" value="Unassembled WGS sequence"/>
</dbReference>
<keyword evidence="9" id="KW-1185">Reference proteome</keyword>
<dbReference type="EMBL" id="LGRX02034036">
    <property type="protein sequence ID" value="KAK3239063.1"/>
    <property type="molecule type" value="Genomic_DNA"/>
</dbReference>
<dbReference type="InterPro" id="IPR050726">
    <property type="entry name" value="mGluR"/>
</dbReference>
<dbReference type="Gene3D" id="3.40.50.2300">
    <property type="match status" value="5"/>
</dbReference>
<dbReference type="GO" id="GO:0016020">
    <property type="term" value="C:membrane"/>
    <property type="evidence" value="ECO:0007669"/>
    <property type="project" value="UniProtKB-SubCell"/>
</dbReference>
<keyword evidence="6" id="KW-0325">Glycoprotein</keyword>
<evidence type="ECO:0000313" key="8">
    <source>
        <dbReference type="EMBL" id="KAK3239063.1"/>
    </source>
</evidence>
<sequence>MARTASLSVDQIARGANASRQGHNNYFFPRSAPSKKLHRSGEEPFCSRARQRLLSSERETAGLTLCIDNEVDWRDIDGDTCLAYEELDWCTASGEPGPGLGTNASLEDYADADGLNAGEVCCACGAGEDIFRLGVALGLYTSNGFAFDGDTFSGASLAAIHLALQELNGNDRVLAGRRVEFMVVDSKCHAETGYQAAISLDTWGADAVVGTTCSNSAVAAQTVLGNIGIPEISGGATMTLVPNTGNHTYFMRTVPSAEQEAQAVADVVHYYNWSSVVTVSAADSYGETATGKFDKAAEDLNISVANRLTYKLGVEDFSEVVRGLQESHSHIIVTFGYAVDIGRLMEQAYAAGVGGEGFVWVGGADTAQPKLWEGMSSNVSESERNAIMQGYLGVRGYINTSTPEYVAFAERWRAQPATMDPVTGWCSSAMDDAGAPIYQRYDVDDNLTSYDACVGMVFNTTEEIPPYVAYWYDAVYVVAYALQMLLAGAEGGGSGDITRQELRDAMLAQSFVGVSGTLSFHADGNRSSGLMHEVVNHNGNSALQRVALWAPQGEVLECDVLREGPGLNVECGSVVWSTANNQRPKSTYITLGNALALTTMEGEADDVTGLAAVLMALQDIEGDDTVLANIAVRLAVTDSKCESLHGKEASVTLLEMGADVIVGSTCTTASAAMATRLDVEEIPQISGSATGAELGATDVDSDEAGESDPYPYLMRTIPSDAFQASALADLVHFYNWTRVATVAGEDSYGLSGIEAFQEAAEALDITIRQQDRLTYEIGVEDFSEVVRGLQESRALIIVTFGHALDTGRLMEQAYAAGVAGKGTCGWK</sequence>
<dbReference type="PANTHER" id="PTHR24060">
    <property type="entry name" value="METABOTROPIC GLUTAMATE RECEPTOR"/>
    <property type="match status" value="1"/>
</dbReference>
<name>A0AAE0ES98_9CHLO</name>
<organism evidence="8 9">
    <name type="scientific">Cymbomonas tetramitiformis</name>
    <dbReference type="NCBI Taxonomy" id="36881"/>
    <lineage>
        <taxon>Eukaryota</taxon>
        <taxon>Viridiplantae</taxon>
        <taxon>Chlorophyta</taxon>
        <taxon>Pyramimonadophyceae</taxon>
        <taxon>Pyramimonadales</taxon>
        <taxon>Pyramimonadaceae</taxon>
        <taxon>Cymbomonas</taxon>
    </lineage>
</organism>
<dbReference type="InterPro" id="IPR028082">
    <property type="entry name" value="Peripla_BP_I"/>
</dbReference>
<evidence type="ECO:0000256" key="4">
    <source>
        <dbReference type="ARBA" id="ARBA00023136"/>
    </source>
</evidence>
<keyword evidence="4" id="KW-0472">Membrane</keyword>
<evidence type="ECO:0000256" key="1">
    <source>
        <dbReference type="ARBA" id="ARBA00004141"/>
    </source>
</evidence>
<reference evidence="8 9" key="1">
    <citation type="journal article" date="2015" name="Genome Biol. Evol.">
        <title>Comparative Genomics of a Bacterivorous Green Alga Reveals Evolutionary Causalities and Consequences of Phago-Mixotrophic Mode of Nutrition.</title>
        <authorList>
            <person name="Burns J.A."/>
            <person name="Paasch A."/>
            <person name="Narechania A."/>
            <person name="Kim E."/>
        </authorList>
    </citation>
    <scope>NUCLEOTIDE SEQUENCE [LARGE SCALE GENOMIC DNA]</scope>
    <source>
        <strain evidence="8 9">PLY_AMNH</strain>
    </source>
</reference>
<evidence type="ECO:0000256" key="6">
    <source>
        <dbReference type="ARBA" id="ARBA00023180"/>
    </source>
</evidence>
<dbReference type="Pfam" id="PF01094">
    <property type="entry name" value="ANF_receptor"/>
    <property type="match status" value="2"/>
</dbReference>
<keyword evidence="5" id="KW-0675">Receptor</keyword>
<evidence type="ECO:0000256" key="5">
    <source>
        <dbReference type="ARBA" id="ARBA00023170"/>
    </source>
</evidence>
<dbReference type="GO" id="GO:0004930">
    <property type="term" value="F:G protein-coupled receptor activity"/>
    <property type="evidence" value="ECO:0007669"/>
    <property type="project" value="InterPro"/>
</dbReference>
<dbReference type="SUPFAM" id="SSF53822">
    <property type="entry name" value="Periplasmic binding protein-like I"/>
    <property type="match status" value="2"/>
</dbReference>
<evidence type="ECO:0000256" key="2">
    <source>
        <dbReference type="ARBA" id="ARBA00022692"/>
    </source>
</evidence>
<dbReference type="AlphaFoldDB" id="A0AAE0ES98"/>
<gene>
    <name evidence="8" type="ORF">CYMTET_50982</name>
</gene>
<protein>
    <recommendedName>
        <fullName evidence="7">Receptor ligand binding region domain-containing protein</fullName>
    </recommendedName>
</protein>
<proteinExistence type="predicted"/>
<evidence type="ECO:0000313" key="9">
    <source>
        <dbReference type="Proteomes" id="UP001190700"/>
    </source>
</evidence>
<evidence type="ECO:0000259" key="7">
    <source>
        <dbReference type="Pfam" id="PF01094"/>
    </source>
</evidence>
<dbReference type="InterPro" id="IPR000337">
    <property type="entry name" value="GPCR_3"/>
</dbReference>
<dbReference type="PRINTS" id="PR00248">
    <property type="entry name" value="GPCRMGR"/>
</dbReference>
<accession>A0AAE0ES98</accession>
<keyword evidence="3" id="KW-1133">Transmembrane helix</keyword>
<comment type="caution">
    <text evidence="8">The sequence shown here is derived from an EMBL/GenBank/DDBJ whole genome shotgun (WGS) entry which is preliminary data.</text>
</comment>
<evidence type="ECO:0000256" key="3">
    <source>
        <dbReference type="ARBA" id="ARBA00022989"/>
    </source>
</evidence>